<accession>A0A448XGI9</accession>
<proteinExistence type="predicted"/>
<comment type="caution">
    <text evidence="1">The sequence shown here is derived from an EMBL/GenBank/DDBJ whole genome shotgun (WGS) entry which is preliminary data.</text>
</comment>
<evidence type="ECO:0000313" key="1">
    <source>
        <dbReference type="EMBL" id="VEL35903.1"/>
    </source>
</evidence>
<reference evidence="1" key="1">
    <citation type="submission" date="2018-11" db="EMBL/GenBank/DDBJ databases">
        <authorList>
            <consortium name="Pathogen Informatics"/>
        </authorList>
    </citation>
    <scope>NUCLEOTIDE SEQUENCE</scope>
</reference>
<dbReference type="EMBL" id="CAAALY010250946">
    <property type="protein sequence ID" value="VEL35903.1"/>
    <property type="molecule type" value="Genomic_DNA"/>
</dbReference>
<keyword evidence="2" id="KW-1185">Reference proteome</keyword>
<gene>
    <name evidence="1" type="ORF">PXEA_LOCUS29343</name>
</gene>
<dbReference type="Proteomes" id="UP000784294">
    <property type="component" value="Unassembled WGS sequence"/>
</dbReference>
<evidence type="ECO:0000313" key="2">
    <source>
        <dbReference type="Proteomes" id="UP000784294"/>
    </source>
</evidence>
<organism evidence="1 2">
    <name type="scientific">Protopolystoma xenopodis</name>
    <dbReference type="NCBI Taxonomy" id="117903"/>
    <lineage>
        <taxon>Eukaryota</taxon>
        <taxon>Metazoa</taxon>
        <taxon>Spiralia</taxon>
        <taxon>Lophotrochozoa</taxon>
        <taxon>Platyhelminthes</taxon>
        <taxon>Monogenea</taxon>
        <taxon>Polyopisthocotylea</taxon>
        <taxon>Polystomatidea</taxon>
        <taxon>Polystomatidae</taxon>
        <taxon>Protopolystoma</taxon>
    </lineage>
</organism>
<dbReference type="AlphaFoldDB" id="A0A448XGI9"/>
<protein>
    <submittedName>
        <fullName evidence="1">Uncharacterized protein</fullName>
    </submittedName>
</protein>
<name>A0A448XGI9_9PLAT</name>
<sequence length="135" mass="15345">MPTTMPSGIVSISCQLSLRRQYEIRLDQVAKWDQTTVRLFKFYRSKPQYSPDQSSSPARAGFKPAVKHFDVMSAILFGRWPELIFIPRLSVVRAIWAIYFANKAPFTRPVAPPRLPTFSSVSPWQPESVSVNLAS</sequence>